<evidence type="ECO:0000256" key="1">
    <source>
        <dbReference type="ARBA" id="ARBA00011975"/>
    </source>
</evidence>
<keyword evidence="3" id="KW-1090">Inhibition of host innate immune response by virus</keyword>
<dbReference type="GO" id="GO:0044027">
    <property type="term" value="P:negative regulation of gene expression via chromosomal CpG island methylation"/>
    <property type="evidence" value="ECO:0007669"/>
    <property type="project" value="TreeGrafter"/>
</dbReference>
<dbReference type="InterPro" id="IPR029063">
    <property type="entry name" value="SAM-dependent_MTases_sf"/>
</dbReference>
<dbReference type="GO" id="GO:0003886">
    <property type="term" value="F:DNA (cytosine-5-)-methyltransferase activity"/>
    <property type="evidence" value="ECO:0007669"/>
    <property type="project" value="UniProtKB-EC"/>
</dbReference>
<dbReference type="Gene3D" id="3.40.50.150">
    <property type="entry name" value="Vaccinia Virus protein VP39"/>
    <property type="match status" value="1"/>
</dbReference>
<evidence type="ECO:0000313" key="9">
    <source>
        <dbReference type="EMBL" id="CAB4132260.1"/>
    </source>
</evidence>
<keyword evidence="4 8" id="KW-0808">Transferase</keyword>
<dbReference type="PRINTS" id="PR00105">
    <property type="entry name" value="C5METTRFRASE"/>
</dbReference>
<dbReference type="SUPFAM" id="SSF53335">
    <property type="entry name" value="S-adenosyl-L-methionine-dependent methyltransferases"/>
    <property type="match status" value="1"/>
</dbReference>
<dbReference type="PANTHER" id="PTHR10629">
    <property type="entry name" value="CYTOSINE-SPECIFIC METHYLTRANSFERASE"/>
    <property type="match status" value="1"/>
</dbReference>
<accession>A0A6J5LH84</accession>
<protein>
    <recommendedName>
        <fullName evidence="1">DNA (cytosine-5-)-methyltransferase</fullName>
        <ecNumber evidence="1">2.1.1.37</ecNumber>
    </recommendedName>
</protein>
<keyword evidence="7" id="KW-1258">Restriction-modification system evasion by virus</keyword>
<evidence type="ECO:0000256" key="4">
    <source>
        <dbReference type="ARBA" id="ARBA00022679"/>
    </source>
</evidence>
<dbReference type="GO" id="GO:0052170">
    <property type="term" value="P:symbiont-mediated suppression of host innate immune response"/>
    <property type="evidence" value="ECO:0007669"/>
    <property type="project" value="UniProtKB-KW"/>
</dbReference>
<dbReference type="PROSITE" id="PS51679">
    <property type="entry name" value="SAM_MT_C5"/>
    <property type="match status" value="1"/>
</dbReference>
<dbReference type="GO" id="GO:0032259">
    <property type="term" value="P:methylation"/>
    <property type="evidence" value="ECO:0007669"/>
    <property type="project" value="UniProtKB-KW"/>
</dbReference>
<keyword evidence="2 8" id="KW-0489">Methyltransferase</keyword>
<dbReference type="InterPro" id="IPR001525">
    <property type="entry name" value="C5_MeTfrase"/>
</dbReference>
<dbReference type="EC" id="2.1.1.37" evidence="1"/>
<reference evidence="9" key="1">
    <citation type="submission" date="2020-04" db="EMBL/GenBank/DDBJ databases">
        <authorList>
            <person name="Chiriac C."/>
            <person name="Salcher M."/>
            <person name="Ghai R."/>
            <person name="Kavagutti S V."/>
        </authorList>
    </citation>
    <scope>NUCLEOTIDE SEQUENCE</scope>
</reference>
<dbReference type="InterPro" id="IPR050390">
    <property type="entry name" value="C5-Methyltransferase"/>
</dbReference>
<evidence type="ECO:0000256" key="3">
    <source>
        <dbReference type="ARBA" id="ARBA00022632"/>
    </source>
</evidence>
<evidence type="ECO:0000256" key="6">
    <source>
        <dbReference type="ARBA" id="ARBA00023280"/>
    </source>
</evidence>
<name>A0A6J5LH84_9CAUD</name>
<dbReference type="InterPro" id="IPR018117">
    <property type="entry name" value="C5_DNA_meth_AS"/>
</dbReference>
<proteinExistence type="inferred from homology"/>
<organism evidence="9">
    <name type="scientific">uncultured Caudovirales phage</name>
    <dbReference type="NCBI Taxonomy" id="2100421"/>
    <lineage>
        <taxon>Viruses</taxon>
        <taxon>Duplodnaviria</taxon>
        <taxon>Heunggongvirae</taxon>
        <taxon>Uroviricota</taxon>
        <taxon>Caudoviricetes</taxon>
        <taxon>Peduoviridae</taxon>
        <taxon>Maltschvirus</taxon>
        <taxon>Maltschvirus maltsch</taxon>
    </lineage>
</organism>
<keyword evidence="6" id="KW-0899">Viral immunoevasion</keyword>
<dbReference type="EMBL" id="LR796261">
    <property type="protein sequence ID" value="CAB4132260.1"/>
    <property type="molecule type" value="Genomic_DNA"/>
</dbReference>
<comment type="similarity">
    <text evidence="8">Belongs to the class I-like SAM-binding methyltransferase superfamily. C5-methyltransferase family.</text>
</comment>
<dbReference type="PROSITE" id="PS00094">
    <property type="entry name" value="C5_MTASE_1"/>
    <property type="match status" value="1"/>
</dbReference>
<dbReference type="GO" id="GO:0003677">
    <property type="term" value="F:DNA binding"/>
    <property type="evidence" value="ECO:0007669"/>
    <property type="project" value="TreeGrafter"/>
</dbReference>
<evidence type="ECO:0000256" key="8">
    <source>
        <dbReference type="PROSITE-ProRule" id="PRU01016"/>
    </source>
</evidence>
<sequence>MNELGLFAGAGGGILGGKLLGWRTVCAVEWEAYPASVLCARQNDGILPPFPIWDNVQTFDGKPWRGIVDVVSGGFPCQDISAAGKGAGIDGERSGMWGEMARIIREVRPRYVFVENSPMLTSRGLGRVLGDLASMGFDAKWGVLGAADVGANHQRDRIWIVARWRGDLPHAQHDRIRRWEQQQESIEEASGELANTRCELRATGNSTKLDSQTQVRTFGSIHYQSSSERQNVSNTDSAQFQRGKLSKRTESEYSFACDSPWWETEPNVGRMADGLASGVDRLKAIGNGQVPLCAATAWRILSEQ</sequence>
<dbReference type="Pfam" id="PF00145">
    <property type="entry name" value="DNA_methylase"/>
    <property type="match status" value="1"/>
</dbReference>
<dbReference type="PANTHER" id="PTHR10629:SF52">
    <property type="entry name" value="DNA (CYTOSINE-5)-METHYLTRANSFERASE 1"/>
    <property type="match status" value="1"/>
</dbReference>
<gene>
    <name evidence="9" type="ORF">UFOVP259_6</name>
</gene>
<evidence type="ECO:0000256" key="7">
    <source>
        <dbReference type="ARBA" id="ARBA00033479"/>
    </source>
</evidence>
<keyword evidence="3" id="KW-0945">Host-virus interaction</keyword>
<keyword evidence="5 8" id="KW-0949">S-adenosyl-L-methionine</keyword>
<evidence type="ECO:0000256" key="2">
    <source>
        <dbReference type="ARBA" id="ARBA00022603"/>
    </source>
</evidence>
<dbReference type="GO" id="GO:0099018">
    <property type="term" value="P:symbiont-mediated evasion of host restriction-modification system"/>
    <property type="evidence" value="ECO:0007669"/>
    <property type="project" value="UniProtKB-KW"/>
</dbReference>
<evidence type="ECO:0000256" key="5">
    <source>
        <dbReference type="ARBA" id="ARBA00022691"/>
    </source>
</evidence>
<feature type="active site" evidence="8">
    <location>
        <position position="77"/>
    </location>
</feature>